<dbReference type="PANTHER" id="PTHR43717:SF1">
    <property type="entry name" value="ANAEROBIC NITRIC OXIDE REDUCTASE FLAVORUBREDOXIN"/>
    <property type="match status" value="1"/>
</dbReference>
<dbReference type="PROSITE" id="PS50902">
    <property type="entry name" value="FLAVODOXIN_LIKE"/>
    <property type="match status" value="1"/>
</dbReference>
<protein>
    <recommendedName>
        <fullName evidence="7">Flavodoxin</fullName>
    </recommendedName>
</protein>
<dbReference type="InterPro" id="IPR029039">
    <property type="entry name" value="Flavoprotein-like_sf"/>
</dbReference>
<dbReference type="PANTHER" id="PTHR43717">
    <property type="entry name" value="ANAEROBIC NITRIC OXIDE REDUCTASE FLAVORUBREDOXIN"/>
    <property type="match status" value="1"/>
</dbReference>
<keyword evidence="3 7" id="KW-0813">Transport</keyword>
<dbReference type="STRING" id="862517.HMPREF9225_0980"/>
<dbReference type="InterPro" id="IPR008254">
    <property type="entry name" value="Flavodoxin/NO_synth"/>
</dbReference>
<dbReference type="GO" id="GO:0010181">
    <property type="term" value="F:FMN binding"/>
    <property type="evidence" value="ECO:0007669"/>
    <property type="project" value="UniProtKB-UniRule"/>
</dbReference>
<dbReference type="OrthoDB" id="9790745at2"/>
<keyword evidence="4 7" id="KW-0285">Flavoprotein</keyword>
<dbReference type="RefSeq" id="WP_008901794.1">
    <property type="nucleotide sequence ID" value="NZ_GL397071.1"/>
</dbReference>
<dbReference type="NCBIfam" id="TIGR01753">
    <property type="entry name" value="flav_short"/>
    <property type="match status" value="1"/>
</dbReference>
<dbReference type="PROSITE" id="PS00201">
    <property type="entry name" value="FLAVODOXIN"/>
    <property type="match status" value="1"/>
</dbReference>
<dbReference type="eggNOG" id="COG0716">
    <property type="taxonomic scope" value="Bacteria"/>
</dbReference>
<evidence type="ECO:0000313" key="10">
    <source>
        <dbReference type="Proteomes" id="UP000003280"/>
    </source>
</evidence>
<evidence type="ECO:0000256" key="3">
    <source>
        <dbReference type="ARBA" id="ARBA00022448"/>
    </source>
</evidence>
<keyword evidence="10" id="KW-1185">Reference proteome</keyword>
<dbReference type="Proteomes" id="UP000003280">
    <property type="component" value="Unassembled WGS sequence"/>
</dbReference>
<comment type="function">
    <text evidence="7">Low-potential electron donor to a number of redox enzymes.</text>
</comment>
<dbReference type="SUPFAM" id="SSF52218">
    <property type="entry name" value="Flavoproteins"/>
    <property type="match status" value="1"/>
</dbReference>
<feature type="domain" description="Flavodoxin-like" evidence="8">
    <location>
        <begin position="3"/>
        <end position="138"/>
    </location>
</feature>
<comment type="similarity">
    <text evidence="2 7">Belongs to the flavodoxin family.</text>
</comment>
<dbReference type="HOGENOM" id="CLU_051402_4_3_9"/>
<proteinExistence type="inferred from homology"/>
<dbReference type="InterPro" id="IPR001226">
    <property type="entry name" value="Flavodoxin_CS"/>
</dbReference>
<dbReference type="GO" id="GO:0009055">
    <property type="term" value="F:electron transfer activity"/>
    <property type="evidence" value="ECO:0007669"/>
    <property type="project" value="UniProtKB-UniRule"/>
</dbReference>
<keyword evidence="5 7" id="KW-0288">FMN</keyword>
<dbReference type="InterPro" id="IPR010087">
    <property type="entry name" value="Flav_short"/>
</dbReference>
<comment type="cofactor">
    <cofactor evidence="1 7">
        <name>FMN</name>
        <dbReference type="ChEBI" id="CHEBI:58210"/>
    </cofactor>
</comment>
<dbReference type="Pfam" id="PF00258">
    <property type="entry name" value="Flavodoxin_1"/>
    <property type="match status" value="1"/>
</dbReference>
<reference evidence="9 10" key="1">
    <citation type="submission" date="2010-07" db="EMBL/GenBank/DDBJ databases">
        <authorList>
            <person name="Muzny D."/>
            <person name="Qin X."/>
            <person name="Deng J."/>
            <person name="Jiang H."/>
            <person name="Liu Y."/>
            <person name="Qu J."/>
            <person name="Song X.-Z."/>
            <person name="Zhang L."/>
            <person name="Thornton R."/>
            <person name="Coyle M."/>
            <person name="Francisco L."/>
            <person name="Jackson L."/>
            <person name="Javaid M."/>
            <person name="Korchina V."/>
            <person name="Kovar C."/>
            <person name="Mata R."/>
            <person name="Mathew T."/>
            <person name="Ngo R."/>
            <person name="Nguyen L."/>
            <person name="Nguyen N."/>
            <person name="Okwuonu G."/>
            <person name="Ongeri F."/>
            <person name="Pham C."/>
            <person name="Simmons D."/>
            <person name="Wilczek-Boney K."/>
            <person name="Hale W."/>
            <person name="Jakkamsetti A."/>
            <person name="Pham P."/>
            <person name="Ruth R."/>
            <person name="San Lucas F."/>
            <person name="Warren J."/>
            <person name="Zhang J."/>
            <person name="Zhao Z."/>
            <person name="Zhou C."/>
            <person name="Zhu D."/>
            <person name="Lee S."/>
            <person name="Bess C."/>
            <person name="Blankenburg K."/>
            <person name="Forbes L."/>
            <person name="Fu Q."/>
            <person name="Gubbala S."/>
            <person name="Hirani K."/>
            <person name="Jayaseelan J.C."/>
            <person name="Lara F."/>
            <person name="Munidasa M."/>
            <person name="Palculict T."/>
            <person name="Patil S."/>
            <person name="Pu L.-L."/>
            <person name="Saada N."/>
            <person name="Tang L."/>
            <person name="Weissenberger G."/>
            <person name="Zhu Y."/>
            <person name="Hemphill L."/>
            <person name="Shang Y."/>
            <person name="Youmans B."/>
            <person name="Ayvaz T."/>
            <person name="Ross M."/>
            <person name="Santibanez J."/>
            <person name="Aqrawi P."/>
            <person name="Gross S."/>
            <person name="Joshi V."/>
            <person name="Fowler G."/>
            <person name="Nazareth L."/>
            <person name="Reid J."/>
            <person name="Worley K."/>
            <person name="Petrosino J."/>
            <person name="Highlander S."/>
            <person name="Gibbs R."/>
        </authorList>
    </citation>
    <scope>NUCLEOTIDE SEQUENCE [LARGE SCALE GENOMIC DNA]</scope>
    <source>
        <strain evidence="9 10">ATCC BAA-1640</strain>
    </source>
</reference>
<evidence type="ECO:0000256" key="5">
    <source>
        <dbReference type="ARBA" id="ARBA00022643"/>
    </source>
</evidence>
<sequence length="139" mass="15650">MKVKIIYWSGTGNTEKMANAIFEGAKEVNDDTTLINVCDAKVDDVKDADVLIFGCPAMGSEELEEEYMRPYMDSVNELLKGKKVALFGSYEWAEGQWMEYWKEELENLGVQVFETVIAYDNPSEDALADCRSLGKAIAR</sequence>
<evidence type="ECO:0000256" key="6">
    <source>
        <dbReference type="ARBA" id="ARBA00022982"/>
    </source>
</evidence>
<organism evidence="9 10">
    <name type="scientific">Peptoniphilus duerdenii ATCC BAA-1640</name>
    <dbReference type="NCBI Taxonomy" id="862517"/>
    <lineage>
        <taxon>Bacteria</taxon>
        <taxon>Bacillati</taxon>
        <taxon>Bacillota</taxon>
        <taxon>Tissierellia</taxon>
        <taxon>Tissierellales</taxon>
        <taxon>Peptoniphilaceae</taxon>
        <taxon>Peptoniphilus</taxon>
    </lineage>
</organism>
<gene>
    <name evidence="9" type="ORF">HMPREF9225_0980</name>
</gene>
<evidence type="ECO:0000256" key="4">
    <source>
        <dbReference type="ARBA" id="ARBA00022630"/>
    </source>
</evidence>
<evidence type="ECO:0000259" key="8">
    <source>
        <dbReference type="PROSITE" id="PS50902"/>
    </source>
</evidence>
<evidence type="ECO:0000256" key="7">
    <source>
        <dbReference type="RuleBase" id="RU367037"/>
    </source>
</evidence>
<dbReference type="Gene3D" id="3.40.50.360">
    <property type="match status" value="1"/>
</dbReference>
<dbReference type="AlphaFoldDB" id="E0NLE1"/>
<name>E0NLE1_9FIRM</name>
<keyword evidence="6 7" id="KW-0249">Electron transport</keyword>
<dbReference type="GO" id="GO:0016651">
    <property type="term" value="F:oxidoreductase activity, acting on NAD(P)H"/>
    <property type="evidence" value="ECO:0007669"/>
    <property type="project" value="UniProtKB-ARBA"/>
</dbReference>
<evidence type="ECO:0000256" key="2">
    <source>
        <dbReference type="ARBA" id="ARBA00005267"/>
    </source>
</evidence>
<comment type="caution">
    <text evidence="9">The sequence shown here is derived from an EMBL/GenBank/DDBJ whole genome shotgun (WGS) entry which is preliminary data.</text>
</comment>
<evidence type="ECO:0000256" key="1">
    <source>
        <dbReference type="ARBA" id="ARBA00001917"/>
    </source>
</evidence>
<evidence type="ECO:0000313" key="9">
    <source>
        <dbReference type="EMBL" id="EFM25331.1"/>
    </source>
</evidence>
<dbReference type="EMBL" id="AEEH01000039">
    <property type="protein sequence ID" value="EFM25331.1"/>
    <property type="molecule type" value="Genomic_DNA"/>
</dbReference>
<accession>E0NLE1</accession>